<dbReference type="Proteomes" id="UP001148662">
    <property type="component" value="Unassembled WGS sequence"/>
</dbReference>
<comment type="caution">
    <text evidence="1">The sequence shown here is derived from an EMBL/GenBank/DDBJ whole genome shotgun (WGS) entry which is preliminary data.</text>
</comment>
<evidence type="ECO:0000313" key="2">
    <source>
        <dbReference type="Proteomes" id="UP001148662"/>
    </source>
</evidence>
<organism evidence="1 2">
    <name type="scientific">Phlebia brevispora</name>
    <dbReference type="NCBI Taxonomy" id="194682"/>
    <lineage>
        <taxon>Eukaryota</taxon>
        <taxon>Fungi</taxon>
        <taxon>Dikarya</taxon>
        <taxon>Basidiomycota</taxon>
        <taxon>Agaricomycotina</taxon>
        <taxon>Agaricomycetes</taxon>
        <taxon>Polyporales</taxon>
        <taxon>Meruliaceae</taxon>
        <taxon>Phlebia</taxon>
    </lineage>
</organism>
<dbReference type="EMBL" id="JANHOG010000944">
    <property type="protein sequence ID" value="KAJ3549003.1"/>
    <property type="molecule type" value="Genomic_DNA"/>
</dbReference>
<name>A0ACC1SYB8_9APHY</name>
<gene>
    <name evidence="1" type="ORF">NM688_g5225</name>
</gene>
<protein>
    <submittedName>
        <fullName evidence="1">Uncharacterized protein</fullName>
    </submittedName>
</protein>
<sequence>MDADADTEDDRRRVDRRMHSRPQPRARSNNVRKGVRTYRVTNPDRKRPRISRSSSYEKHDLWHPSASATINEFGAKNQDYDAAYMLTHEVLSYTFGNK</sequence>
<evidence type="ECO:0000313" key="1">
    <source>
        <dbReference type="EMBL" id="KAJ3549003.1"/>
    </source>
</evidence>
<accession>A0ACC1SYB8</accession>
<proteinExistence type="predicted"/>
<reference evidence="1" key="1">
    <citation type="submission" date="2022-07" db="EMBL/GenBank/DDBJ databases">
        <title>Genome Sequence of Phlebia brevispora.</title>
        <authorList>
            <person name="Buettner E."/>
        </authorList>
    </citation>
    <scope>NUCLEOTIDE SEQUENCE</scope>
    <source>
        <strain evidence="1">MPL23</strain>
    </source>
</reference>
<keyword evidence="2" id="KW-1185">Reference proteome</keyword>